<dbReference type="EMBL" id="CCBC010000130">
    <property type="protein sequence ID" value="CDO17446.1"/>
    <property type="molecule type" value="Genomic_DNA"/>
</dbReference>
<evidence type="ECO:0008006" key="4">
    <source>
        <dbReference type="Google" id="ProtNLM"/>
    </source>
</evidence>
<name>A0A060RGL4_9STRE</name>
<evidence type="ECO:0000256" key="1">
    <source>
        <dbReference type="SAM" id="Phobius"/>
    </source>
</evidence>
<organism evidence="2 3">
    <name type="scientific">Streptococcus gallolyticus</name>
    <dbReference type="NCBI Taxonomy" id="315405"/>
    <lineage>
        <taxon>Bacteria</taxon>
        <taxon>Bacillati</taxon>
        <taxon>Bacillota</taxon>
        <taxon>Bacilli</taxon>
        <taxon>Lactobacillales</taxon>
        <taxon>Streptococcaceae</taxon>
        <taxon>Streptococcus</taxon>
    </lineage>
</organism>
<dbReference type="Proteomes" id="UP000027584">
    <property type="component" value="Unassembled WGS sequence"/>
</dbReference>
<feature type="transmembrane region" description="Helical" evidence="1">
    <location>
        <begin position="33"/>
        <end position="50"/>
    </location>
</feature>
<keyword evidence="1" id="KW-0812">Transmembrane</keyword>
<sequence>MIEKSSRLIGAVNLVYTVMKGSVFFWLALLSRGFVYGWVFAIKIVSLYFTSENPQTLRFRDLLKQKESIPYAKVISAMMTFFFSLGLTGWLLSLVNISQLSFAMFYIGGLAWLVWLVIAIYYVKTQSSSGENQFYQSLLEMKQDFQKVILAFLLAFIFVWLTLTKTMLGWLLFPGIYFYLVGRIQKVQFKGVKS</sequence>
<dbReference type="AlphaFoldDB" id="A0A060RGL4"/>
<evidence type="ECO:0000313" key="3">
    <source>
        <dbReference type="Proteomes" id="UP000027584"/>
    </source>
</evidence>
<accession>A0A060RGL4</accession>
<proteinExistence type="predicted"/>
<comment type="caution">
    <text evidence="2">The sequence shown here is derived from an EMBL/GenBank/DDBJ whole genome shotgun (WGS) entry which is preliminary data.</text>
</comment>
<feature type="transmembrane region" description="Helical" evidence="1">
    <location>
        <begin position="144"/>
        <end position="161"/>
    </location>
</feature>
<keyword evidence="1" id="KW-0472">Membrane</keyword>
<feature type="transmembrane region" description="Helical" evidence="1">
    <location>
        <begin position="71"/>
        <end position="92"/>
    </location>
</feature>
<keyword evidence="1" id="KW-1133">Transmembrane helix</keyword>
<reference evidence="2 3" key="2">
    <citation type="submission" date="2014-05" db="EMBL/GenBank/DDBJ databases">
        <title>Genome sequence of Streptococcus gallolyticus.</title>
        <authorList>
            <person name="Del Campo R."/>
        </authorList>
    </citation>
    <scope>NUCLEOTIDE SEQUENCE [LARGE SCALE GENOMIC DNA]</scope>
    <source>
        <strain evidence="2 3">LMG17956</strain>
    </source>
</reference>
<reference evidence="2 3" key="1">
    <citation type="submission" date="2014-02" db="EMBL/GenBank/DDBJ databases">
        <authorList>
            <person name="Manrique M."/>
        </authorList>
    </citation>
    <scope>NUCLEOTIDE SEQUENCE [LARGE SCALE GENOMIC DNA]</scope>
    <source>
        <strain evidence="2 3">LMG17956</strain>
    </source>
</reference>
<evidence type="ECO:0000313" key="2">
    <source>
        <dbReference type="EMBL" id="CDO17446.1"/>
    </source>
</evidence>
<feature type="transmembrane region" description="Helical" evidence="1">
    <location>
        <begin position="104"/>
        <end position="123"/>
    </location>
</feature>
<feature type="transmembrane region" description="Helical" evidence="1">
    <location>
        <begin position="7"/>
        <end position="27"/>
    </location>
</feature>
<gene>
    <name evidence="2" type="ORF">BN963_SGAL_00639</name>
</gene>
<protein>
    <recommendedName>
        <fullName evidence="4">DUF624 domain-containing protein</fullName>
    </recommendedName>
</protein>